<evidence type="ECO:0000313" key="9">
    <source>
        <dbReference type="Proteomes" id="UP001149090"/>
    </source>
</evidence>
<keyword evidence="8" id="KW-0436">Ligase</keyword>
<dbReference type="GO" id="GO:0016874">
    <property type="term" value="F:ligase activity"/>
    <property type="evidence" value="ECO:0007669"/>
    <property type="project" value="UniProtKB-KW"/>
</dbReference>
<dbReference type="SUPFAM" id="SSF56204">
    <property type="entry name" value="Hect, E3 ligase catalytic domain"/>
    <property type="match status" value="1"/>
</dbReference>
<protein>
    <recommendedName>
        <fullName evidence="3">HECT-type E3 ubiquitin transferase</fullName>
        <ecNumber evidence="3">2.3.2.26</ecNumber>
    </recommendedName>
</protein>
<dbReference type="Gene3D" id="3.30.2160.10">
    <property type="entry name" value="Hect, E3 ligase catalytic domain"/>
    <property type="match status" value="1"/>
</dbReference>
<feature type="active site" description="Glycyl thioester intermediate" evidence="6">
    <location>
        <position position="337"/>
    </location>
</feature>
<dbReference type="InterPro" id="IPR000569">
    <property type="entry name" value="HECT_dom"/>
</dbReference>
<dbReference type="PANTHER" id="PTHR11254:SF440">
    <property type="entry name" value="E3 UBIQUITIN-PROTEIN LIGASE NEDD-4"/>
    <property type="match status" value="1"/>
</dbReference>
<dbReference type="OrthoDB" id="5986703at2759"/>
<dbReference type="Gene3D" id="3.90.1750.10">
    <property type="entry name" value="Hect, E3 ligase catalytic domains"/>
    <property type="match status" value="1"/>
</dbReference>
<dbReference type="GO" id="GO:0016567">
    <property type="term" value="P:protein ubiquitination"/>
    <property type="evidence" value="ECO:0007669"/>
    <property type="project" value="TreeGrafter"/>
</dbReference>
<dbReference type="AlphaFoldDB" id="A0A9Q0LFS3"/>
<feature type="domain" description="HECT" evidence="7">
    <location>
        <begin position="65"/>
        <end position="365"/>
    </location>
</feature>
<evidence type="ECO:0000256" key="6">
    <source>
        <dbReference type="PROSITE-ProRule" id="PRU00104"/>
    </source>
</evidence>
<keyword evidence="9" id="KW-1185">Reference proteome</keyword>
<keyword evidence="5 6" id="KW-0833">Ubl conjugation pathway</keyword>
<evidence type="ECO:0000313" key="8">
    <source>
        <dbReference type="EMBL" id="KAJ5070688.1"/>
    </source>
</evidence>
<reference evidence="8" key="1">
    <citation type="submission" date="2022-10" db="EMBL/GenBank/DDBJ databases">
        <title>Novel sulphate-reducing endosymbionts in the free-living metamonad Anaeramoeba.</title>
        <authorList>
            <person name="Jerlstrom-Hultqvist J."/>
            <person name="Cepicka I."/>
            <person name="Gallot-Lavallee L."/>
            <person name="Salas-Leiva D."/>
            <person name="Curtis B.A."/>
            <person name="Zahonova K."/>
            <person name="Pipaliya S."/>
            <person name="Dacks J."/>
            <person name="Roger A.J."/>
        </authorList>
    </citation>
    <scope>NUCLEOTIDE SEQUENCE</scope>
    <source>
        <strain evidence="8">BMAN</strain>
    </source>
</reference>
<proteinExistence type="predicted"/>
<dbReference type="EC" id="2.3.2.26" evidence="3"/>
<dbReference type="InterPro" id="IPR050409">
    <property type="entry name" value="E3_ubiq-protein_ligase"/>
</dbReference>
<evidence type="ECO:0000256" key="1">
    <source>
        <dbReference type="ARBA" id="ARBA00000885"/>
    </source>
</evidence>
<gene>
    <name evidence="8" type="ORF">M0811_10758</name>
</gene>
<dbReference type="EMBL" id="JAPDFW010000093">
    <property type="protein sequence ID" value="KAJ5070688.1"/>
    <property type="molecule type" value="Genomic_DNA"/>
</dbReference>
<evidence type="ECO:0000259" key="7">
    <source>
        <dbReference type="PROSITE" id="PS50237"/>
    </source>
</evidence>
<dbReference type="GO" id="GO:0006511">
    <property type="term" value="P:ubiquitin-dependent protein catabolic process"/>
    <property type="evidence" value="ECO:0007669"/>
    <property type="project" value="TreeGrafter"/>
</dbReference>
<dbReference type="Gene3D" id="3.30.2410.10">
    <property type="entry name" value="Hect, E3 ligase catalytic domain"/>
    <property type="match status" value="1"/>
</dbReference>
<evidence type="ECO:0000256" key="4">
    <source>
        <dbReference type="ARBA" id="ARBA00022679"/>
    </source>
</evidence>
<dbReference type="SMART" id="SM00119">
    <property type="entry name" value="HECTc"/>
    <property type="match status" value="1"/>
</dbReference>
<comment type="catalytic activity">
    <reaction evidence="1">
        <text>S-ubiquitinyl-[E2 ubiquitin-conjugating enzyme]-L-cysteine + [acceptor protein]-L-lysine = [E2 ubiquitin-conjugating enzyme]-L-cysteine + N(6)-ubiquitinyl-[acceptor protein]-L-lysine.</text>
        <dbReference type="EC" id="2.3.2.26"/>
    </reaction>
</comment>
<sequence>MQQLFEESNFKLEEVQKYLKQFDEKAQEKELKVTKETIFQDLTTELGKLVTAKDLLVKYKVEIDGGVAGVFTEYLQKSLESEKDMFVRCDDKGITYLPKEGEDIDVTKFFAFGRALLMSVMQKIAVNVRLPPSFYRYILGEENEERPLKNWMCDLEMYDHQYTMSLQKLLAIEDAKTLDYEFENEKGEKLKLDNDNREDYVLLAAKNKLFNSRKKAFDAIKNGFSIPEDEGEDVVILQELKKNLTVFTPTELMMLMCQDEKITAEMIIKEIDFLDWGKEDKTPEFFKKFLTSMEVQPISLRRFLKYISGMAAIPVGGFSKKLRIIKREGDTMSAHSCFNYIDCPEFGDYETFSEALFNEVKNICD</sequence>
<dbReference type="GO" id="GO:0061630">
    <property type="term" value="F:ubiquitin protein ligase activity"/>
    <property type="evidence" value="ECO:0007669"/>
    <property type="project" value="UniProtKB-EC"/>
</dbReference>
<dbReference type="Pfam" id="PF00632">
    <property type="entry name" value="HECT"/>
    <property type="match status" value="1"/>
</dbReference>
<comment type="caution">
    <text evidence="8">The sequence shown here is derived from an EMBL/GenBank/DDBJ whole genome shotgun (WGS) entry which is preliminary data.</text>
</comment>
<name>A0A9Q0LFS3_ANAIG</name>
<evidence type="ECO:0000256" key="5">
    <source>
        <dbReference type="ARBA" id="ARBA00022786"/>
    </source>
</evidence>
<comment type="pathway">
    <text evidence="2">Protein modification; protein ubiquitination.</text>
</comment>
<dbReference type="PANTHER" id="PTHR11254">
    <property type="entry name" value="HECT DOMAIN UBIQUITIN-PROTEIN LIGASE"/>
    <property type="match status" value="1"/>
</dbReference>
<evidence type="ECO:0000256" key="3">
    <source>
        <dbReference type="ARBA" id="ARBA00012485"/>
    </source>
</evidence>
<dbReference type="PROSITE" id="PS50237">
    <property type="entry name" value="HECT"/>
    <property type="match status" value="1"/>
</dbReference>
<dbReference type="GO" id="GO:0005737">
    <property type="term" value="C:cytoplasm"/>
    <property type="evidence" value="ECO:0007669"/>
    <property type="project" value="TreeGrafter"/>
</dbReference>
<dbReference type="Proteomes" id="UP001149090">
    <property type="component" value="Unassembled WGS sequence"/>
</dbReference>
<dbReference type="InterPro" id="IPR035983">
    <property type="entry name" value="Hect_E3_ubiquitin_ligase"/>
</dbReference>
<accession>A0A9Q0LFS3</accession>
<evidence type="ECO:0000256" key="2">
    <source>
        <dbReference type="ARBA" id="ARBA00004906"/>
    </source>
</evidence>
<keyword evidence="4" id="KW-0808">Transferase</keyword>
<organism evidence="8 9">
    <name type="scientific">Anaeramoeba ignava</name>
    <name type="common">Anaerobic marine amoeba</name>
    <dbReference type="NCBI Taxonomy" id="1746090"/>
    <lineage>
        <taxon>Eukaryota</taxon>
        <taxon>Metamonada</taxon>
        <taxon>Anaeramoebidae</taxon>
        <taxon>Anaeramoeba</taxon>
    </lineage>
</organism>